<keyword evidence="1" id="KW-1185">Reference proteome</keyword>
<proteinExistence type="predicted"/>
<accession>A0A915ISC0</accession>
<organism evidence="1 2">
    <name type="scientific">Romanomermis culicivorax</name>
    <name type="common">Nematode worm</name>
    <dbReference type="NCBI Taxonomy" id="13658"/>
    <lineage>
        <taxon>Eukaryota</taxon>
        <taxon>Metazoa</taxon>
        <taxon>Ecdysozoa</taxon>
        <taxon>Nematoda</taxon>
        <taxon>Enoplea</taxon>
        <taxon>Dorylaimia</taxon>
        <taxon>Mermithida</taxon>
        <taxon>Mermithoidea</taxon>
        <taxon>Mermithidae</taxon>
        <taxon>Romanomermis</taxon>
    </lineage>
</organism>
<sequence>MTDGSLQLNETNIPLSFGNVVSIAFRSVRKGNLQSHNLQTTHGMISISENKERNKFHYKMLESGQKSAMQYWLME</sequence>
<evidence type="ECO:0000313" key="2">
    <source>
        <dbReference type="WBParaSite" id="nRc.2.0.1.t16274-RA"/>
    </source>
</evidence>
<name>A0A915ISC0_ROMCU</name>
<dbReference type="Proteomes" id="UP000887565">
    <property type="component" value="Unplaced"/>
</dbReference>
<evidence type="ECO:0000313" key="1">
    <source>
        <dbReference type="Proteomes" id="UP000887565"/>
    </source>
</evidence>
<dbReference type="WBParaSite" id="nRc.2.0.1.t16274-RA">
    <property type="protein sequence ID" value="nRc.2.0.1.t16274-RA"/>
    <property type="gene ID" value="nRc.2.0.1.g16274"/>
</dbReference>
<dbReference type="AlphaFoldDB" id="A0A915ISC0"/>
<protein>
    <submittedName>
        <fullName evidence="2">Uncharacterized protein</fullName>
    </submittedName>
</protein>
<reference evidence="2" key="1">
    <citation type="submission" date="2022-11" db="UniProtKB">
        <authorList>
            <consortium name="WormBaseParasite"/>
        </authorList>
    </citation>
    <scope>IDENTIFICATION</scope>
</reference>